<sequence length="155" mass="16485">MITEIGSRRTKAPVGTLGRVMMTAGGGDAGEGKGFELGRESASGSFWGKPGMFGGRDEIVHGIDCELGMTEEKLRVERGGGRGRIHDWGWGRFCGVTKEAEIFICCSDCGKVLNDRISLQLVLAERKKKNKKAGKVGSKDVPPPAEVDGVMTGDG</sequence>
<dbReference type="Proteomes" id="UP001154282">
    <property type="component" value="Unassembled WGS sequence"/>
</dbReference>
<comment type="caution">
    <text evidence="2">The sequence shown here is derived from an EMBL/GenBank/DDBJ whole genome shotgun (WGS) entry which is preliminary data.</text>
</comment>
<proteinExistence type="predicted"/>
<reference evidence="2" key="1">
    <citation type="submission" date="2022-08" db="EMBL/GenBank/DDBJ databases">
        <authorList>
            <person name="Gutierrez-Valencia J."/>
        </authorList>
    </citation>
    <scope>NUCLEOTIDE SEQUENCE</scope>
</reference>
<name>A0AAV0N1H4_9ROSI</name>
<gene>
    <name evidence="2" type="ORF">LITE_LOCUS31197</name>
</gene>
<dbReference type="EMBL" id="CAMGYJ010000007">
    <property type="protein sequence ID" value="CAI0452360.1"/>
    <property type="molecule type" value="Genomic_DNA"/>
</dbReference>
<evidence type="ECO:0000256" key="1">
    <source>
        <dbReference type="SAM" id="MobiDB-lite"/>
    </source>
</evidence>
<organism evidence="2 3">
    <name type="scientific">Linum tenue</name>
    <dbReference type="NCBI Taxonomy" id="586396"/>
    <lineage>
        <taxon>Eukaryota</taxon>
        <taxon>Viridiplantae</taxon>
        <taxon>Streptophyta</taxon>
        <taxon>Embryophyta</taxon>
        <taxon>Tracheophyta</taxon>
        <taxon>Spermatophyta</taxon>
        <taxon>Magnoliopsida</taxon>
        <taxon>eudicotyledons</taxon>
        <taxon>Gunneridae</taxon>
        <taxon>Pentapetalae</taxon>
        <taxon>rosids</taxon>
        <taxon>fabids</taxon>
        <taxon>Malpighiales</taxon>
        <taxon>Linaceae</taxon>
        <taxon>Linum</taxon>
    </lineage>
</organism>
<accession>A0AAV0N1H4</accession>
<evidence type="ECO:0000313" key="3">
    <source>
        <dbReference type="Proteomes" id="UP001154282"/>
    </source>
</evidence>
<evidence type="ECO:0000313" key="2">
    <source>
        <dbReference type="EMBL" id="CAI0452360.1"/>
    </source>
</evidence>
<keyword evidence="3" id="KW-1185">Reference proteome</keyword>
<dbReference type="AlphaFoldDB" id="A0AAV0N1H4"/>
<feature type="region of interest" description="Disordered" evidence="1">
    <location>
        <begin position="127"/>
        <end position="155"/>
    </location>
</feature>
<protein>
    <submittedName>
        <fullName evidence="2">Uncharacterized protein</fullName>
    </submittedName>
</protein>